<reference evidence="1" key="1">
    <citation type="submission" date="2020-04" db="EMBL/GenBank/DDBJ databases">
        <authorList>
            <person name="Chiriac C."/>
            <person name="Salcher M."/>
            <person name="Ghai R."/>
            <person name="Kavagutti S V."/>
        </authorList>
    </citation>
    <scope>NUCLEOTIDE SEQUENCE</scope>
</reference>
<sequence length="108" mass="12145">MKNLIISIVIAIFTTSTHAENWRDPESNFDATRNFTDASLIKWVVTKDVQGTCEAESRKRNMGGFGYPVEACSFWDAGGKSCIIITNTNTTMHAIGHEMRHCFQGNYH</sequence>
<dbReference type="EMBL" id="LR796274">
    <property type="protein sequence ID" value="CAB4133565.1"/>
    <property type="molecule type" value="Genomic_DNA"/>
</dbReference>
<evidence type="ECO:0000313" key="1">
    <source>
        <dbReference type="EMBL" id="CAB4133565.1"/>
    </source>
</evidence>
<organism evidence="1">
    <name type="scientific">uncultured Caudovirales phage</name>
    <dbReference type="NCBI Taxonomy" id="2100421"/>
    <lineage>
        <taxon>Viruses</taxon>
        <taxon>Duplodnaviria</taxon>
        <taxon>Heunggongvirae</taxon>
        <taxon>Uroviricota</taxon>
        <taxon>Caudoviricetes</taxon>
        <taxon>Peduoviridae</taxon>
        <taxon>Maltschvirus</taxon>
        <taxon>Maltschvirus maltsch</taxon>
    </lineage>
</organism>
<name>A0A6J5LHA2_9CAUD</name>
<accession>A0A6J5LHA2</accession>
<protein>
    <submittedName>
        <fullName evidence="1">Uncharacterized protein</fullName>
    </submittedName>
</protein>
<gene>
    <name evidence="1" type="ORF">UFOVP257_287</name>
</gene>
<proteinExistence type="predicted"/>